<reference evidence="2" key="1">
    <citation type="submission" date="2023-10" db="EMBL/GenBank/DDBJ databases">
        <authorList>
            <person name="Chen Y."/>
            <person name="Shah S."/>
            <person name="Dougan E. K."/>
            <person name="Thang M."/>
            <person name="Chan C."/>
        </authorList>
    </citation>
    <scope>NUCLEOTIDE SEQUENCE [LARGE SCALE GENOMIC DNA]</scope>
</reference>
<evidence type="ECO:0000313" key="3">
    <source>
        <dbReference type="Proteomes" id="UP001189429"/>
    </source>
</evidence>
<sequence length="241" mass="26413">MRRFYNAGISLCKKRKQRRRALSLSSETWDEKLELDIISYSDGVSACKKGGGQWQSVVALLSEMHEAKMEPNWRLSHAPAAGACDKSERGRHRSFLFSDSVAQRHLGGRMARSTEFAWEGCARSASFKNLAGLVMVAPAWVRSGPGAGRHGLWRVVDARRSMGRERSSRRTTSATVAAPVVGERTVSAPSRAWPVGRGPADRGGSARLPCAERGGEEADTLAPLEPERARRVASGRRRSLE</sequence>
<feature type="compositionally biased region" description="Basic residues" evidence="1">
    <location>
        <begin position="231"/>
        <end position="241"/>
    </location>
</feature>
<keyword evidence="3" id="KW-1185">Reference proteome</keyword>
<dbReference type="InterPro" id="IPR011990">
    <property type="entry name" value="TPR-like_helical_dom_sf"/>
</dbReference>
<evidence type="ECO:0000313" key="2">
    <source>
        <dbReference type="EMBL" id="CAK0852699.1"/>
    </source>
</evidence>
<proteinExistence type="predicted"/>
<gene>
    <name evidence="2" type="ORF">PCOR1329_LOCUS44406</name>
</gene>
<protein>
    <submittedName>
        <fullName evidence="2">Uncharacterized protein</fullName>
    </submittedName>
</protein>
<dbReference type="EMBL" id="CAUYUJ010015335">
    <property type="protein sequence ID" value="CAK0852699.1"/>
    <property type="molecule type" value="Genomic_DNA"/>
</dbReference>
<evidence type="ECO:0000256" key="1">
    <source>
        <dbReference type="SAM" id="MobiDB-lite"/>
    </source>
</evidence>
<name>A0ABN9U259_9DINO</name>
<accession>A0ABN9U259</accession>
<feature type="region of interest" description="Disordered" evidence="1">
    <location>
        <begin position="182"/>
        <end position="241"/>
    </location>
</feature>
<comment type="caution">
    <text evidence="2">The sequence shown here is derived from an EMBL/GenBank/DDBJ whole genome shotgun (WGS) entry which is preliminary data.</text>
</comment>
<dbReference type="Gene3D" id="1.25.40.10">
    <property type="entry name" value="Tetratricopeptide repeat domain"/>
    <property type="match status" value="1"/>
</dbReference>
<dbReference type="Proteomes" id="UP001189429">
    <property type="component" value="Unassembled WGS sequence"/>
</dbReference>
<organism evidence="2 3">
    <name type="scientific">Prorocentrum cordatum</name>
    <dbReference type="NCBI Taxonomy" id="2364126"/>
    <lineage>
        <taxon>Eukaryota</taxon>
        <taxon>Sar</taxon>
        <taxon>Alveolata</taxon>
        <taxon>Dinophyceae</taxon>
        <taxon>Prorocentrales</taxon>
        <taxon>Prorocentraceae</taxon>
        <taxon>Prorocentrum</taxon>
    </lineage>
</organism>